<dbReference type="InterPro" id="IPR000891">
    <property type="entry name" value="PYR_CT"/>
</dbReference>
<dbReference type="PROSITE" id="PS00816">
    <property type="entry name" value="AIPM_HOMOCIT_SYNTH_2"/>
    <property type="match status" value="1"/>
</dbReference>
<gene>
    <name evidence="5" type="ORF">OMAG_000257</name>
</gene>
<sequence length="308" mass="34309">MIEILDSTLREGEQSRDVSFSLEQKIELASLLDEFGVDFIEVGHPVVSEQIRDDVHEICSIGLRANVITHARAKIEDVKAAKDCSAKWVGIFIGVNDMSLRYKYNVTMAQVHERIRSSIGFAKDKEMNVRLTIEDATRTELNTLLEAIHIAISSGADRISIADTVGVATPIKFYNLIKRLKDEIETPLHVHCHNDLGMASANAIAAYEAGINLIDVSINGLGERTGIASLAEICTALDQIFEVPNLWRLDMLNILSEKTTLFSNVPMCYKMPIVGRDAFHHKSKLHIKAAAKHPSCYNPVIIRDRSFL</sequence>
<proteinExistence type="inferred from homology"/>
<accession>A0A0F0CRH5</accession>
<dbReference type="PROSITE" id="PS50991">
    <property type="entry name" value="PYR_CT"/>
    <property type="match status" value="1"/>
</dbReference>
<reference evidence="5 6" key="1">
    <citation type="submission" date="2015-02" db="EMBL/GenBank/DDBJ databases">
        <title>Single-cell genomics of uncultivated deep-branching MTB reveals a conserved set of magnetosome genes.</title>
        <authorList>
            <person name="Kolinko S."/>
            <person name="Richter M."/>
            <person name="Glockner F.O."/>
            <person name="Brachmann A."/>
            <person name="Schuler D."/>
        </authorList>
    </citation>
    <scope>NUCLEOTIDE SEQUENCE [LARGE SCALE GENOMIC DNA]</scope>
    <source>
        <strain evidence="5">SKK-01</strain>
    </source>
</reference>
<dbReference type="SUPFAM" id="SSF51569">
    <property type="entry name" value="Aldolase"/>
    <property type="match status" value="1"/>
</dbReference>
<dbReference type="PATRIC" id="fig|1609969.3.peg.285"/>
<keyword evidence="2 3" id="KW-0808">Transferase</keyword>
<dbReference type="AlphaFoldDB" id="A0A0F0CRH5"/>
<dbReference type="Gene3D" id="4.10.430.20">
    <property type="match status" value="1"/>
</dbReference>
<name>A0A0F0CRH5_9BACT</name>
<dbReference type="InterPro" id="IPR002034">
    <property type="entry name" value="AIPM/Hcit_synth_CS"/>
</dbReference>
<feature type="domain" description="Pyruvate carboxyltransferase" evidence="4">
    <location>
        <begin position="2"/>
        <end position="253"/>
    </location>
</feature>
<dbReference type="Proteomes" id="UP000033428">
    <property type="component" value="Unassembled WGS sequence"/>
</dbReference>
<organism evidence="5 6">
    <name type="scientific">Candidatus Omnitrophus magneticus</name>
    <dbReference type="NCBI Taxonomy" id="1609969"/>
    <lineage>
        <taxon>Bacteria</taxon>
        <taxon>Pseudomonadati</taxon>
        <taxon>Candidatus Omnitrophota</taxon>
        <taxon>Candidatus Omnitrophus</taxon>
    </lineage>
</organism>
<protein>
    <submittedName>
        <fullName evidence="5">Trans-homoaconitate synthase</fullName>
    </submittedName>
</protein>
<dbReference type="GO" id="GO:0019752">
    <property type="term" value="P:carboxylic acid metabolic process"/>
    <property type="evidence" value="ECO:0007669"/>
    <property type="project" value="InterPro"/>
</dbReference>
<dbReference type="InterPro" id="IPR013785">
    <property type="entry name" value="Aldolase_TIM"/>
</dbReference>
<keyword evidence="6" id="KW-1185">Reference proteome</keyword>
<evidence type="ECO:0000256" key="3">
    <source>
        <dbReference type="RuleBase" id="RU003523"/>
    </source>
</evidence>
<dbReference type="GO" id="GO:0046912">
    <property type="term" value="F:acyltransferase activity, acyl groups converted into alkyl on transfer"/>
    <property type="evidence" value="ECO:0007669"/>
    <property type="project" value="InterPro"/>
</dbReference>
<evidence type="ECO:0000259" key="4">
    <source>
        <dbReference type="PROSITE" id="PS50991"/>
    </source>
</evidence>
<evidence type="ECO:0000313" key="6">
    <source>
        <dbReference type="Proteomes" id="UP000033428"/>
    </source>
</evidence>
<evidence type="ECO:0000256" key="1">
    <source>
        <dbReference type="ARBA" id="ARBA00006154"/>
    </source>
</evidence>
<dbReference type="Pfam" id="PF00682">
    <property type="entry name" value="HMGL-like"/>
    <property type="match status" value="1"/>
</dbReference>
<dbReference type="PANTHER" id="PTHR42880:SF1">
    <property type="entry name" value="ISOPROPYLMALATE_HOMOCITRATE_CITRAMALATE SYNTHASE FAMILY PROTEIN"/>
    <property type="match status" value="1"/>
</dbReference>
<dbReference type="Gene3D" id="3.20.20.70">
    <property type="entry name" value="Aldolase class I"/>
    <property type="match status" value="1"/>
</dbReference>
<evidence type="ECO:0000313" key="5">
    <source>
        <dbReference type="EMBL" id="KJJ85877.1"/>
    </source>
</evidence>
<dbReference type="PROSITE" id="PS00815">
    <property type="entry name" value="AIPM_HOMOCIT_SYNTH_1"/>
    <property type="match status" value="1"/>
</dbReference>
<evidence type="ECO:0000256" key="2">
    <source>
        <dbReference type="ARBA" id="ARBA00022679"/>
    </source>
</evidence>
<comment type="caution">
    <text evidence="5">The sequence shown here is derived from an EMBL/GenBank/DDBJ whole genome shotgun (WGS) entry which is preliminary data.</text>
</comment>
<dbReference type="EMBL" id="JYNY01000052">
    <property type="protein sequence ID" value="KJJ85877.1"/>
    <property type="molecule type" value="Genomic_DNA"/>
</dbReference>
<dbReference type="PANTHER" id="PTHR42880">
    <property type="entry name" value="HOMOCITRATE SYNTHASE"/>
    <property type="match status" value="1"/>
</dbReference>
<comment type="similarity">
    <text evidence="1 3">Belongs to the alpha-IPM synthase/homocitrate synthase family.</text>
</comment>